<feature type="transmembrane region" description="Helical" evidence="5">
    <location>
        <begin position="111"/>
        <end position="137"/>
    </location>
</feature>
<dbReference type="PANTHER" id="PTHR13531:SF0">
    <property type="entry name" value="GEO07735P1-RELATED"/>
    <property type="match status" value="1"/>
</dbReference>
<evidence type="ECO:0000313" key="6">
    <source>
        <dbReference type="EMBL" id="CDW87524.1"/>
    </source>
</evidence>
<dbReference type="GO" id="GO:0016020">
    <property type="term" value="C:membrane"/>
    <property type="evidence" value="ECO:0007669"/>
    <property type="project" value="UniProtKB-SubCell"/>
</dbReference>
<evidence type="ECO:0008006" key="8">
    <source>
        <dbReference type="Google" id="ProtNLM"/>
    </source>
</evidence>
<proteinExistence type="predicted"/>
<evidence type="ECO:0000313" key="7">
    <source>
        <dbReference type="Proteomes" id="UP000039865"/>
    </source>
</evidence>
<dbReference type="OrthoDB" id="312985at2759"/>
<keyword evidence="3 5" id="KW-1133">Transmembrane helix</keyword>
<feature type="transmembrane region" description="Helical" evidence="5">
    <location>
        <begin position="83"/>
        <end position="105"/>
    </location>
</feature>
<keyword evidence="4 5" id="KW-0472">Membrane</keyword>
<dbReference type="Pfam" id="PF09799">
    <property type="entry name" value="Transmemb_17"/>
    <property type="match status" value="1"/>
</dbReference>
<accession>A0A078AZE7</accession>
<feature type="transmembrane region" description="Helical" evidence="5">
    <location>
        <begin position="52"/>
        <end position="71"/>
    </location>
</feature>
<gene>
    <name evidence="6" type="primary">Contig7157.g7665</name>
    <name evidence="6" type="ORF">STYLEM_16630</name>
</gene>
<protein>
    <recommendedName>
        <fullName evidence="8">Transmembrane protein</fullName>
    </recommendedName>
</protein>
<comment type="subcellular location">
    <subcellularLocation>
        <location evidence="1">Membrane</location>
        <topology evidence="1">Multi-pass membrane protein</topology>
    </subcellularLocation>
</comment>
<keyword evidence="2 5" id="KW-0812">Transmembrane</keyword>
<dbReference type="GO" id="GO:0035869">
    <property type="term" value="C:ciliary transition zone"/>
    <property type="evidence" value="ECO:0007669"/>
    <property type="project" value="TreeGrafter"/>
</dbReference>
<dbReference type="Proteomes" id="UP000039865">
    <property type="component" value="Unassembled WGS sequence"/>
</dbReference>
<dbReference type="GO" id="GO:1905515">
    <property type="term" value="P:non-motile cilium assembly"/>
    <property type="evidence" value="ECO:0007669"/>
    <property type="project" value="TreeGrafter"/>
</dbReference>
<name>A0A078AZE7_STYLE</name>
<evidence type="ECO:0000256" key="3">
    <source>
        <dbReference type="ARBA" id="ARBA00022989"/>
    </source>
</evidence>
<organism evidence="6 7">
    <name type="scientific">Stylonychia lemnae</name>
    <name type="common">Ciliate</name>
    <dbReference type="NCBI Taxonomy" id="5949"/>
    <lineage>
        <taxon>Eukaryota</taxon>
        <taxon>Sar</taxon>
        <taxon>Alveolata</taxon>
        <taxon>Ciliophora</taxon>
        <taxon>Intramacronucleata</taxon>
        <taxon>Spirotrichea</taxon>
        <taxon>Stichotrichia</taxon>
        <taxon>Sporadotrichida</taxon>
        <taxon>Oxytrichidae</taxon>
        <taxon>Stylonychinae</taxon>
        <taxon>Stylonychia</taxon>
    </lineage>
</organism>
<evidence type="ECO:0000256" key="4">
    <source>
        <dbReference type="ARBA" id="ARBA00023136"/>
    </source>
</evidence>
<dbReference type="PANTHER" id="PTHR13531">
    <property type="entry name" value="GEO07735P1-RELATED-RELATED"/>
    <property type="match status" value="1"/>
</dbReference>
<keyword evidence="7" id="KW-1185">Reference proteome</keyword>
<evidence type="ECO:0000256" key="1">
    <source>
        <dbReference type="ARBA" id="ARBA00004141"/>
    </source>
</evidence>
<dbReference type="EMBL" id="CCKQ01015694">
    <property type="protein sequence ID" value="CDW87524.1"/>
    <property type="molecule type" value="Genomic_DNA"/>
</dbReference>
<evidence type="ECO:0000256" key="2">
    <source>
        <dbReference type="ARBA" id="ARBA00022692"/>
    </source>
</evidence>
<evidence type="ECO:0000256" key="5">
    <source>
        <dbReference type="SAM" id="Phobius"/>
    </source>
</evidence>
<dbReference type="InterPro" id="IPR019184">
    <property type="entry name" value="Uncharacterised_TM-17"/>
</dbReference>
<sequence length="145" mass="16568">MLGHQKLAEENTYGTTGLNSLYGTNKDLEEELDADEIGSKFNNGGLLYPPSIWELEFASIFFFFFIQIFRLNLGYNANRTEHTLSMIMFMVFTLFGLLFCIYFSFATTYVLLIEIAVGVIAMFFAFMEIIMALLAIIKFKKALSN</sequence>
<reference evidence="6 7" key="1">
    <citation type="submission" date="2014-06" db="EMBL/GenBank/DDBJ databases">
        <authorList>
            <person name="Swart Estienne"/>
        </authorList>
    </citation>
    <scope>NUCLEOTIDE SEQUENCE [LARGE SCALE GENOMIC DNA]</scope>
    <source>
        <strain evidence="6 7">130c</strain>
    </source>
</reference>
<dbReference type="AlphaFoldDB" id="A0A078AZE7"/>
<dbReference type="InParanoid" id="A0A078AZE7"/>
<dbReference type="OMA" id="NANRTEH"/>